<dbReference type="InterPro" id="IPR000711">
    <property type="entry name" value="ATPase_OSCP/dsu"/>
</dbReference>
<keyword evidence="7" id="KW-1003">Cell membrane</keyword>
<comment type="subcellular location">
    <subcellularLocation>
        <location evidence="7">Cell membrane</location>
        <topology evidence="7">Peripheral membrane protein</topology>
    </subcellularLocation>
    <subcellularLocation>
        <location evidence="1">Membrane</location>
    </subcellularLocation>
</comment>
<dbReference type="InterPro" id="IPR020781">
    <property type="entry name" value="ATPase_OSCP/d_CS"/>
</dbReference>
<dbReference type="SUPFAM" id="SSF47928">
    <property type="entry name" value="N-terminal domain of the delta subunit of the F1F0-ATP synthase"/>
    <property type="match status" value="1"/>
</dbReference>
<name>A0A0S7C082_9BACT</name>
<keyword evidence="3 7" id="KW-0375">Hydrogen ion transport</keyword>
<protein>
    <recommendedName>
        <fullName evidence="7">ATP synthase subunit delta</fullName>
    </recommendedName>
    <alternativeName>
        <fullName evidence="7">ATP synthase F(1) sector subunit delta</fullName>
    </alternativeName>
    <alternativeName>
        <fullName evidence="7">F-type ATPase subunit delta</fullName>
        <shortName evidence="7">F-ATPase subunit delta</shortName>
    </alternativeName>
</protein>
<dbReference type="PRINTS" id="PR00125">
    <property type="entry name" value="ATPASEDELTA"/>
</dbReference>
<dbReference type="InterPro" id="IPR026015">
    <property type="entry name" value="ATP_synth_OSCP/delta_N_sf"/>
</dbReference>
<reference evidence="8" key="1">
    <citation type="journal article" date="2015" name="Genome Announc.">
        <title>Draft Genome Sequence of Bacteroidales Strain TBC1, a Novel Isolate from a Methanogenic Wastewater Treatment System.</title>
        <authorList>
            <person name="Tourlousse D.M."/>
            <person name="Matsuura N."/>
            <person name="Sun L."/>
            <person name="Toyonaga M."/>
            <person name="Kuroda K."/>
            <person name="Ohashi A."/>
            <person name="Cruz R."/>
            <person name="Yamaguchi T."/>
            <person name="Sekiguchi Y."/>
        </authorList>
    </citation>
    <scope>NUCLEOTIDE SEQUENCE [LARGE SCALE GENOMIC DNA]</scope>
    <source>
        <strain evidence="8">TBC1</strain>
    </source>
</reference>
<keyword evidence="2 7" id="KW-0813">Transport</keyword>
<dbReference type="HAMAP" id="MF_01416">
    <property type="entry name" value="ATP_synth_delta_bact"/>
    <property type="match status" value="1"/>
</dbReference>
<dbReference type="PROSITE" id="PS00389">
    <property type="entry name" value="ATPASE_DELTA"/>
    <property type="match status" value="1"/>
</dbReference>
<evidence type="ECO:0000256" key="3">
    <source>
        <dbReference type="ARBA" id="ARBA00022781"/>
    </source>
</evidence>
<evidence type="ECO:0000256" key="4">
    <source>
        <dbReference type="ARBA" id="ARBA00023065"/>
    </source>
</evidence>
<dbReference type="NCBIfam" id="TIGR01145">
    <property type="entry name" value="ATP_synt_delta"/>
    <property type="match status" value="1"/>
</dbReference>
<dbReference type="STRING" id="1678841.TBC1_11191"/>
<dbReference type="Proteomes" id="UP000053091">
    <property type="component" value="Unassembled WGS sequence"/>
</dbReference>
<dbReference type="GO" id="GO:0005886">
    <property type="term" value="C:plasma membrane"/>
    <property type="evidence" value="ECO:0007669"/>
    <property type="project" value="UniProtKB-SubCell"/>
</dbReference>
<comment type="function">
    <text evidence="7">This protein is part of the stalk that links CF(0) to CF(1). It either transmits conformational changes from CF(0) to CF(1) or is implicated in proton conduction.</text>
</comment>
<evidence type="ECO:0000256" key="5">
    <source>
        <dbReference type="ARBA" id="ARBA00023136"/>
    </source>
</evidence>
<comment type="function">
    <text evidence="7">F(1)F(0) ATP synthase produces ATP from ADP in the presence of a proton or sodium gradient. F-type ATPases consist of two structural domains, F(1) containing the extramembraneous catalytic core and F(0) containing the membrane proton channel, linked together by a central stalk and a peripheral stalk. During catalysis, ATP synthesis in the catalytic domain of F(1) is coupled via a rotary mechanism of the central stalk subunits to proton translocation.</text>
</comment>
<evidence type="ECO:0000256" key="2">
    <source>
        <dbReference type="ARBA" id="ARBA00022448"/>
    </source>
</evidence>
<keyword evidence="4 7" id="KW-0406">Ion transport</keyword>
<dbReference type="RefSeq" id="WP_062037202.1">
    <property type="nucleotide sequence ID" value="NZ_DF968182.1"/>
</dbReference>
<comment type="similarity">
    <text evidence="7">Belongs to the ATPase delta chain family.</text>
</comment>
<dbReference type="Pfam" id="PF00213">
    <property type="entry name" value="OSCP"/>
    <property type="match status" value="1"/>
</dbReference>
<accession>A0A0S7C082</accession>
<proteinExistence type="inferred from homology"/>
<evidence type="ECO:0000256" key="1">
    <source>
        <dbReference type="ARBA" id="ARBA00004370"/>
    </source>
</evidence>
<keyword evidence="9" id="KW-1185">Reference proteome</keyword>
<dbReference type="AlphaFoldDB" id="A0A0S7C082"/>
<keyword evidence="7" id="KW-0139">CF(1)</keyword>
<evidence type="ECO:0000256" key="6">
    <source>
        <dbReference type="ARBA" id="ARBA00023310"/>
    </source>
</evidence>
<dbReference type="PANTHER" id="PTHR11910">
    <property type="entry name" value="ATP SYNTHASE DELTA CHAIN"/>
    <property type="match status" value="1"/>
</dbReference>
<organism evidence="8">
    <name type="scientific">Lentimicrobium saccharophilum</name>
    <dbReference type="NCBI Taxonomy" id="1678841"/>
    <lineage>
        <taxon>Bacteria</taxon>
        <taxon>Pseudomonadati</taxon>
        <taxon>Bacteroidota</taxon>
        <taxon>Bacteroidia</taxon>
        <taxon>Bacteroidales</taxon>
        <taxon>Lentimicrobiaceae</taxon>
        <taxon>Lentimicrobium</taxon>
    </lineage>
</organism>
<keyword evidence="5 7" id="KW-0472">Membrane</keyword>
<evidence type="ECO:0000313" key="8">
    <source>
        <dbReference type="EMBL" id="GAP42063.1"/>
    </source>
</evidence>
<dbReference type="Gene3D" id="1.10.520.20">
    <property type="entry name" value="N-terminal domain of the delta subunit of the F1F0-ATP synthase"/>
    <property type="match status" value="1"/>
</dbReference>
<dbReference type="GO" id="GO:0046933">
    <property type="term" value="F:proton-transporting ATP synthase activity, rotational mechanism"/>
    <property type="evidence" value="ECO:0007669"/>
    <property type="project" value="UniProtKB-UniRule"/>
</dbReference>
<evidence type="ECO:0000313" key="9">
    <source>
        <dbReference type="Proteomes" id="UP000053091"/>
    </source>
</evidence>
<dbReference type="GO" id="GO:0045259">
    <property type="term" value="C:proton-transporting ATP synthase complex"/>
    <property type="evidence" value="ECO:0007669"/>
    <property type="project" value="UniProtKB-KW"/>
</dbReference>
<dbReference type="EMBL" id="DF968182">
    <property type="protein sequence ID" value="GAP42063.1"/>
    <property type="molecule type" value="Genomic_DNA"/>
</dbReference>
<evidence type="ECO:0000256" key="7">
    <source>
        <dbReference type="HAMAP-Rule" id="MF_01416"/>
    </source>
</evidence>
<gene>
    <name evidence="7" type="primary">atpH</name>
    <name evidence="8" type="ORF">TBC1_11191</name>
</gene>
<dbReference type="OrthoDB" id="9802471at2"/>
<keyword evidence="6 7" id="KW-0066">ATP synthesis</keyword>
<sequence length="185" mass="21132">MNNPRLSIRYAQALLDLSVERGEVEAARKDMELLLRVCNENAGLKQMLSSPVINADKKISVMRALFSEKISKLSMAFINLIIRKRRESLLYQIAGKFGELYLEYKNIKTARITSAVPLQEEVRSELVSLLEEQTGSQIRLTEVVDAEIIGGLIVKIENSLFDDSIRKKLQNLRKEFSVNVYTREI</sequence>